<gene>
    <name evidence="2" type="ORF">MIN45_P1320</name>
</gene>
<accession>A0AAU9C955</accession>
<evidence type="ECO:0000313" key="2">
    <source>
        <dbReference type="EMBL" id="BCX88950.1"/>
    </source>
</evidence>
<evidence type="ECO:0000256" key="1">
    <source>
        <dbReference type="SAM" id="Phobius"/>
    </source>
</evidence>
<dbReference type="AlphaFoldDB" id="A0AAU9C955"/>
<dbReference type="EMBL" id="AP024718">
    <property type="protein sequence ID" value="BCX88950.1"/>
    <property type="molecule type" value="Genomic_DNA"/>
</dbReference>
<organism evidence="2 3">
    <name type="scientific">Methylomarinovum tepidoasis</name>
    <dbReference type="NCBI Taxonomy" id="2840183"/>
    <lineage>
        <taxon>Bacteria</taxon>
        <taxon>Pseudomonadati</taxon>
        <taxon>Pseudomonadota</taxon>
        <taxon>Gammaproteobacteria</taxon>
        <taxon>Methylococcales</taxon>
        <taxon>Methylothermaceae</taxon>
        <taxon>Methylomarinovum</taxon>
    </lineage>
</organism>
<proteinExistence type="predicted"/>
<feature type="transmembrane region" description="Helical" evidence="1">
    <location>
        <begin position="12"/>
        <end position="33"/>
    </location>
</feature>
<keyword evidence="1" id="KW-1133">Transmembrane helix</keyword>
<reference evidence="3" key="1">
    <citation type="journal article" date="2024" name="Int. J. Syst. Evol. Microbiol.">
        <title>Methylomarinovum tepidoasis sp. nov., a moderately thermophilic methanotroph of the family Methylothermaceae isolated from a deep-sea hydrothermal field.</title>
        <authorList>
            <person name="Hirayama H."/>
            <person name="Takaki Y."/>
            <person name="Abe M."/>
            <person name="Miyazaki M."/>
            <person name="Uematsu K."/>
            <person name="Matsui Y."/>
            <person name="Takai K."/>
        </authorList>
    </citation>
    <scope>NUCLEOTIDE SEQUENCE [LARGE SCALE GENOMIC DNA]</scope>
    <source>
        <strain evidence="3">IN45</strain>
    </source>
</reference>
<evidence type="ECO:0000313" key="3">
    <source>
        <dbReference type="Proteomes" id="UP001321450"/>
    </source>
</evidence>
<sequence>MWSVFADFVVTWLDPVGVVLGLIATLPVFWTWYEVVFGERRRRKRWFDEVRRQPGRRPAILVLDLLPGKEIRTQVEHFRAHSDALKDIPEERVFVISREKALTPAEVPALQDEIRCTARRILASGADRVHYFHAGPAFAAALVGAEFANAAPLLLYHYQGGAYRNFGPLRMMP</sequence>
<name>A0AAU9C955_9GAMM</name>
<keyword evidence="3" id="KW-1185">Reference proteome</keyword>
<keyword evidence="1" id="KW-0812">Transmembrane</keyword>
<evidence type="ECO:0008006" key="4">
    <source>
        <dbReference type="Google" id="ProtNLM"/>
    </source>
</evidence>
<protein>
    <recommendedName>
        <fullName evidence="4">SMODS-associated and fused to various effectors domain-containing protein</fullName>
    </recommendedName>
</protein>
<dbReference type="Proteomes" id="UP001321450">
    <property type="component" value="Chromosome"/>
</dbReference>
<dbReference type="RefSeq" id="WP_286291173.1">
    <property type="nucleotide sequence ID" value="NZ_AP024718.1"/>
</dbReference>
<keyword evidence="1" id="KW-0472">Membrane</keyword>
<dbReference type="KEGG" id="meiy:MIN45_P1320"/>